<organism evidence="3 4">
    <name type="scientific">Streptococcus constellatus</name>
    <dbReference type="NCBI Taxonomy" id="76860"/>
    <lineage>
        <taxon>Bacteria</taxon>
        <taxon>Bacillati</taxon>
        <taxon>Bacillota</taxon>
        <taxon>Bacilli</taxon>
        <taxon>Lactobacillales</taxon>
        <taxon>Streptococcaceae</taxon>
        <taxon>Streptococcus</taxon>
        <taxon>Streptococcus anginosus group</taxon>
    </lineage>
</organism>
<feature type="domain" description="GHMP kinase N-terminal" evidence="2">
    <location>
        <begin position="71"/>
        <end position="138"/>
    </location>
</feature>
<proteinExistence type="predicted"/>
<evidence type="ECO:0000259" key="2">
    <source>
        <dbReference type="Pfam" id="PF00288"/>
    </source>
</evidence>
<dbReference type="InterPro" id="IPR006204">
    <property type="entry name" value="GHMP_kinase_N_dom"/>
</dbReference>
<name>A0A0C1KH38_STRCV</name>
<dbReference type="SUPFAM" id="SSF54211">
    <property type="entry name" value="Ribosomal protein S5 domain 2-like"/>
    <property type="match status" value="1"/>
</dbReference>
<dbReference type="InterPro" id="IPR014721">
    <property type="entry name" value="Ribsml_uS5_D2-typ_fold_subgr"/>
</dbReference>
<gene>
    <name evidence="3" type="ORF">RN79_00900</name>
</gene>
<sequence length="299" mass="33976">MNLLKSLQYTSKFHAHHGEIIQGIFTDLYDQEISALVTLPFDLMYSEAKFQIIEGMREIFVFPESKKFSQETVDYLKDKYKLYDKGGIIELTSNIRETKGYGSSTVDICCTISVISKAFDLNITEDEMAKIAQKIEKASDSTMYIDKCILFQQREAIIKKEYTHKLPQMIIVGVDTDVNSKVITEDLVLPDYSLEDKEMLNKALRCFEESLPNRSVDLLGEAATISAKINQKYLKKPKFEELLEIKNKSGALGLQIAHSGTLAGLIFSPDQKDLGDNLKLCGELLDEIDLKEHYVFEVK</sequence>
<accession>A0A0C1KH38</accession>
<protein>
    <recommendedName>
        <fullName evidence="2">GHMP kinase N-terminal domain-containing protein</fullName>
    </recommendedName>
</protein>
<reference evidence="3 4" key="1">
    <citation type="submission" date="2014-12" db="EMBL/GenBank/DDBJ databases">
        <title>Partial genome sequence of Streptococcus constellatus KCOM 1650 (= ChDC B144).</title>
        <authorList>
            <person name="Kook J.-K."/>
            <person name="Park S.-N."/>
            <person name="Lim Y.K."/>
            <person name="Jo E."/>
        </authorList>
    </citation>
    <scope>NUCLEOTIDE SEQUENCE [LARGE SCALE GENOMIC DNA]</scope>
    <source>
        <strain evidence="3 4">KCOM 1650</strain>
    </source>
</reference>
<dbReference type="Proteomes" id="UP000031339">
    <property type="component" value="Unassembled WGS sequence"/>
</dbReference>
<dbReference type="Gene3D" id="3.30.230.10">
    <property type="match status" value="1"/>
</dbReference>
<evidence type="ECO:0000313" key="3">
    <source>
        <dbReference type="EMBL" id="KIC78167.1"/>
    </source>
</evidence>
<keyword evidence="1" id="KW-0418">Kinase</keyword>
<comment type="caution">
    <text evidence="3">The sequence shown here is derived from an EMBL/GenBank/DDBJ whole genome shotgun (WGS) entry which is preliminary data.</text>
</comment>
<dbReference type="Pfam" id="PF00288">
    <property type="entry name" value="GHMP_kinases_N"/>
    <property type="match status" value="1"/>
</dbReference>
<dbReference type="OrthoDB" id="4548147at2"/>
<evidence type="ECO:0000256" key="1">
    <source>
        <dbReference type="ARBA" id="ARBA00022777"/>
    </source>
</evidence>
<dbReference type="InterPro" id="IPR020568">
    <property type="entry name" value="Ribosomal_Su5_D2-typ_SF"/>
</dbReference>
<dbReference type="AlphaFoldDB" id="A0A0C1KH38"/>
<dbReference type="GO" id="GO:0005524">
    <property type="term" value="F:ATP binding"/>
    <property type="evidence" value="ECO:0007669"/>
    <property type="project" value="InterPro"/>
</dbReference>
<dbReference type="RefSeq" id="WP_037613174.1">
    <property type="nucleotide sequence ID" value="NZ_JWIY01000001.1"/>
</dbReference>
<keyword evidence="1" id="KW-0808">Transferase</keyword>
<evidence type="ECO:0000313" key="4">
    <source>
        <dbReference type="Proteomes" id="UP000031339"/>
    </source>
</evidence>
<dbReference type="EMBL" id="JWIY01000001">
    <property type="protein sequence ID" value="KIC78167.1"/>
    <property type="molecule type" value="Genomic_DNA"/>
</dbReference>
<dbReference type="GO" id="GO:0016301">
    <property type="term" value="F:kinase activity"/>
    <property type="evidence" value="ECO:0007669"/>
    <property type="project" value="UniProtKB-KW"/>
</dbReference>